<accession>A0A7S4EDN6</accession>
<evidence type="ECO:0000313" key="4">
    <source>
        <dbReference type="EMBL" id="CAH0365252.1"/>
    </source>
</evidence>
<dbReference type="Gene3D" id="3.30.465.10">
    <property type="match status" value="1"/>
</dbReference>
<evidence type="ECO:0000259" key="1">
    <source>
        <dbReference type="Pfam" id="PF01408"/>
    </source>
</evidence>
<dbReference type="GO" id="GO:0016899">
    <property type="term" value="F:oxidoreductase activity, acting on the CH-OH group of donors, oxygen as acceptor"/>
    <property type="evidence" value="ECO:0007669"/>
    <property type="project" value="InterPro"/>
</dbReference>
<dbReference type="InterPro" id="IPR006094">
    <property type="entry name" value="Oxid_FAD_bind_N"/>
</dbReference>
<dbReference type="Pfam" id="PF01565">
    <property type="entry name" value="FAD_binding_4"/>
    <property type="match status" value="1"/>
</dbReference>
<feature type="domain" description="Gfo/Idh/MocA-like oxidoreductase N-terminal" evidence="1">
    <location>
        <begin position="26"/>
        <end position="132"/>
    </location>
</feature>
<dbReference type="InterPro" id="IPR016169">
    <property type="entry name" value="FAD-bd_PCMH_sub2"/>
</dbReference>
<feature type="domain" description="FAD linked oxidase N-terminal" evidence="2">
    <location>
        <begin position="358"/>
        <end position="455"/>
    </location>
</feature>
<dbReference type="InterPro" id="IPR010031">
    <property type="entry name" value="FAD_lactone_oxidase-like"/>
</dbReference>
<dbReference type="InterPro" id="IPR000683">
    <property type="entry name" value="Gfo/Idh/MocA-like_OxRdtase_N"/>
</dbReference>
<name>A0A7S4EDN6_9STRA</name>
<dbReference type="EMBL" id="CAKKNE010000001">
    <property type="protein sequence ID" value="CAH0365252.1"/>
    <property type="molecule type" value="Genomic_DNA"/>
</dbReference>
<dbReference type="Gene3D" id="3.40.50.720">
    <property type="entry name" value="NAD(P)-binding Rossmann-like Domain"/>
    <property type="match status" value="1"/>
</dbReference>
<dbReference type="Gene3D" id="3.30.360.10">
    <property type="entry name" value="Dihydrodipicolinate Reductase, domain 2"/>
    <property type="match status" value="1"/>
</dbReference>
<sequence>MDSDDQTVHTVPPIGVHISNDETELSVALIGCGWYALRTHCVTLSKAKTTIAAVCARTEASRQKALAKLGTSAKEFADVAFAINAASCALVALPAAVAGRACLTSIQHGKDLISEKPAAWSPQEAEDLREAWNDRPRDDQRWRVLENWALKPGVLKVGELLDAGHGSEKYEWRCKRRRAAKGDWRREDKAAELLDVLVHLVRALRCWFGDCTVTSASLRSYEFDKVREVECSLKHENAGGFVVLELFDGDGGEESVFKCGDITWDAHKVNGEKVDGDGWVAGGARSTLMEALKSCEGDARADPCTSWEEGMRDCAVCFAALGMGDIHPGSFYEMPVVIGTVPRSPEGCVLSLKAHPSLIVVGGGANLRQRTGEFLETRLMARVLKVEGNIVQVEAGCTLRRLRQALMARKLTLASWPYYLDSTVGAAVATKSHGSSVKYGTVADFVVACRVATSTEDVWYDGESFDITAVKGVFTVVSLRCVPLFRVKRSVSTTDSLDAAWLRTIREHDHAWVWWDAATGRVAAMALDADADGEIYDGRNWSPYAPEVTRLLGPPVAGEDCYTAQYAVPDAAADAAVTAIKSVAGAGVVEVKFLPPSAMLPGAAAVCFNVYVAAPAPAWVLGVERALAALGGVAHPGKCCATDV</sequence>
<dbReference type="PANTHER" id="PTHR43762:SF1">
    <property type="entry name" value="D-ARABINONO-1,4-LACTONE OXIDASE"/>
    <property type="match status" value="1"/>
</dbReference>
<dbReference type="AlphaFoldDB" id="A0A7S4EDN6"/>
<dbReference type="InterPro" id="IPR036291">
    <property type="entry name" value="NAD(P)-bd_dom_sf"/>
</dbReference>
<reference evidence="3" key="1">
    <citation type="submission" date="2021-01" db="EMBL/GenBank/DDBJ databases">
        <authorList>
            <person name="Corre E."/>
            <person name="Pelletier E."/>
            <person name="Niang G."/>
            <person name="Scheremetjew M."/>
            <person name="Finn R."/>
            <person name="Kale V."/>
            <person name="Holt S."/>
            <person name="Cochrane G."/>
            <person name="Meng A."/>
            <person name="Brown T."/>
            <person name="Cohen L."/>
        </authorList>
    </citation>
    <scope>NUCLEOTIDE SEQUENCE</scope>
    <source>
        <strain evidence="3">CCMP1756</strain>
    </source>
</reference>
<evidence type="ECO:0000259" key="2">
    <source>
        <dbReference type="Pfam" id="PF01565"/>
    </source>
</evidence>
<dbReference type="Pfam" id="PF01408">
    <property type="entry name" value="GFO_IDH_MocA"/>
    <property type="match status" value="1"/>
</dbReference>
<dbReference type="GO" id="GO:0050660">
    <property type="term" value="F:flavin adenine dinucleotide binding"/>
    <property type="evidence" value="ECO:0007669"/>
    <property type="project" value="InterPro"/>
</dbReference>
<organism evidence="3">
    <name type="scientific">Pelagomonas calceolata</name>
    <dbReference type="NCBI Taxonomy" id="35677"/>
    <lineage>
        <taxon>Eukaryota</taxon>
        <taxon>Sar</taxon>
        <taxon>Stramenopiles</taxon>
        <taxon>Ochrophyta</taxon>
        <taxon>Pelagophyceae</taxon>
        <taxon>Pelagomonadales</taxon>
        <taxon>Pelagomonadaceae</taxon>
        <taxon>Pelagomonas</taxon>
    </lineage>
</organism>
<evidence type="ECO:0008006" key="6">
    <source>
        <dbReference type="Google" id="ProtNLM"/>
    </source>
</evidence>
<dbReference type="OrthoDB" id="197132at2759"/>
<dbReference type="PANTHER" id="PTHR43762">
    <property type="entry name" value="L-GULONOLACTONE OXIDASE"/>
    <property type="match status" value="1"/>
</dbReference>
<keyword evidence="5" id="KW-1185">Reference proteome</keyword>
<dbReference type="EMBL" id="HBIW01025498">
    <property type="protein sequence ID" value="CAE0706524.1"/>
    <property type="molecule type" value="Transcribed_RNA"/>
</dbReference>
<evidence type="ECO:0000313" key="3">
    <source>
        <dbReference type="EMBL" id="CAE0706524.1"/>
    </source>
</evidence>
<dbReference type="SUPFAM" id="SSF56176">
    <property type="entry name" value="FAD-binding/transporter-associated domain-like"/>
    <property type="match status" value="1"/>
</dbReference>
<protein>
    <recommendedName>
        <fullName evidence="6">FAD-binding PCMH-type domain-containing protein</fullName>
    </recommendedName>
</protein>
<evidence type="ECO:0000313" key="5">
    <source>
        <dbReference type="Proteomes" id="UP000789595"/>
    </source>
</evidence>
<dbReference type="Proteomes" id="UP000789595">
    <property type="component" value="Unassembled WGS sequence"/>
</dbReference>
<dbReference type="InterPro" id="IPR036318">
    <property type="entry name" value="FAD-bd_PCMH-like_sf"/>
</dbReference>
<proteinExistence type="predicted"/>
<reference evidence="4" key="2">
    <citation type="submission" date="2021-11" db="EMBL/GenBank/DDBJ databases">
        <authorList>
            <consortium name="Genoscope - CEA"/>
            <person name="William W."/>
        </authorList>
    </citation>
    <scope>NUCLEOTIDE SEQUENCE</scope>
</reference>
<dbReference type="SUPFAM" id="SSF51735">
    <property type="entry name" value="NAD(P)-binding Rossmann-fold domains"/>
    <property type="match status" value="1"/>
</dbReference>
<gene>
    <name evidence="3" type="ORF">PCAL00307_LOCUS21975</name>
    <name evidence="4" type="ORF">PECAL_1P16800</name>
</gene>